<feature type="compositionally biased region" description="Basic residues" evidence="1">
    <location>
        <begin position="108"/>
        <end position="129"/>
    </location>
</feature>
<gene>
    <name evidence="2" type="ORF">GUJ93_ZPchr0007g3075</name>
</gene>
<name>A0A8J5W6J5_ZIZPA</name>
<protein>
    <submittedName>
        <fullName evidence="2">Uncharacterized protein</fullName>
    </submittedName>
</protein>
<accession>A0A8J5W6J5</accession>
<evidence type="ECO:0000313" key="2">
    <source>
        <dbReference type="EMBL" id="KAG8080974.1"/>
    </source>
</evidence>
<evidence type="ECO:0000256" key="1">
    <source>
        <dbReference type="SAM" id="MobiDB-lite"/>
    </source>
</evidence>
<reference evidence="2" key="2">
    <citation type="submission" date="2021-02" db="EMBL/GenBank/DDBJ databases">
        <authorList>
            <person name="Kimball J.A."/>
            <person name="Haas M.W."/>
            <person name="Macchietto M."/>
            <person name="Kono T."/>
            <person name="Duquette J."/>
            <person name="Shao M."/>
        </authorList>
    </citation>
    <scope>NUCLEOTIDE SEQUENCE</scope>
    <source>
        <tissue evidence="2">Fresh leaf tissue</tissue>
    </source>
</reference>
<organism evidence="2 3">
    <name type="scientific">Zizania palustris</name>
    <name type="common">Northern wild rice</name>
    <dbReference type="NCBI Taxonomy" id="103762"/>
    <lineage>
        <taxon>Eukaryota</taxon>
        <taxon>Viridiplantae</taxon>
        <taxon>Streptophyta</taxon>
        <taxon>Embryophyta</taxon>
        <taxon>Tracheophyta</taxon>
        <taxon>Spermatophyta</taxon>
        <taxon>Magnoliopsida</taxon>
        <taxon>Liliopsida</taxon>
        <taxon>Poales</taxon>
        <taxon>Poaceae</taxon>
        <taxon>BOP clade</taxon>
        <taxon>Oryzoideae</taxon>
        <taxon>Oryzeae</taxon>
        <taxon>Zizaniinae</taxon>
        <taxon>Zizania</taxon>
    </lineage>
</organism>
<evidence type="ECO:0000313" key="3">
    <source>
        <dbReference type="Proteomes" id="UP000729402"/>
    </source>
</evidence>
<dbReference type="AlphaFoldDB" id="A0A8J5W6J5"/>
<proteinExistence type="predicted"/>
<feature type="region of interest" description="Disordered" evidence="1">
    <location>
        <begin position="48"/>
        <end position="129"/>
    </location>
</feature>
<keyword evidence="3" id="KW-1185">Reference proteome</keyword>
<comment type="caution">
    <text evidence="2">The sequence shown here is derived from an EMBL/GenBank/DDBJ whole genome shotgun (WGS) entry which is preliminary data.</text>
</comment>
<dbReference type="OrthoDB" id="784883at2759"/>
<reference evidence="2" key="1">
    <citation type="journal article" date="2021" name="bioRxiv">
        <title>Whole Genome Assembly and Annotation of Northern Wild Rice, Zizania palustris L., Supports a Whole Genome Duplication in the Zizania Genus.</title>
        <authorList>
            <person name="Haas M."/>
            <person name="Kono T."/>
            <person name="Macchietto M."/>
            <person name="Millas R."/>
            <person name="McGilp L."/>
            <person name="Shao M."/>
            <person name="Duquette J."/>
            <person name="Hirsch C.N."/>
            <person name="Kimball J."/>
        </authorList>
    </citation>
    <scope>NUCLEOTIDE SEQUENCE</scope>
    <source>
        <tissue evidence="2">Fresh leaf tissue</tissue>
    </source>
</reference>
<feature type="compositionally biased region" description="Basic and acidic residues" evidence="1">
    <location>
        <begin position="66"/>
        <end position="82"/>
    </location>
</feature>
<sequence length="158" mass="17094">MGSDRFPGEGYGRAAYFRNSLIPAAGLRLVADHPSCYDVVGGQGGDWGKSAAEKLGAVRSPGGGEAGRRAEGEVERHGEARSRRPRSGEACGDQEVAKGQEAAGWRERGRRRRAVGKKPRRPGWGKNRAHVSDIGEKIIFHRLRIEPTEVKLTSVGHS</sequence>
<dbReference type="Proteomes" id="UP000729402">
    <property type="component" value="Unassembled WGS sequence"/>
</dbReference>
<dbReference type="EMBL" id="JAAALK010000282">
    <property type="protein sequence ID" value="KAG8080974.1"/>
    <property type="molecule type" value="Genomic_DNA"/>
</dbReference>